<dbReference type="InterPro" id="IPR023997">
    <property type="entry name" value="TonB-dep_OMP_SusC/RagA_CS"/>
</dbReference>
<keyword evidence="5 9" id="KW-0798">TonB box</keyword>
<evidence type="ECO:0000259" key="10">
    <source>
        <dbReference type="Pfam" id="PF00593"/>
    </source>
</evidence>
<evidence type="ECO:0000256" key="4">
    <source>
        <dbReference type="ARBA" id="ARBA00022692"/>
    </source>
</evidence>
<keyword evidence="7 8" id="KW-0998">Cell outer membrane</keyword>
<keyword evidence="6 8" id="KW-0472">Membrane</keyword>
<evidence type="ECO:0000256" key="5">
    <source>
        <dbReference type="ARBA" id="ARBA00023077"/>
    </source>
</evidence>
<comment type="subcellular location">
    <subcellularLocation>
        <location evidence="1 8">Cell outer membrane</location>
        <topology evidence="1 8">Multi-pass membrane protein</topology>
    </subcellularLocation>
</comment>
<dbReference type="PROSITE" id="PS52016">
    <property type="entry name" value="TONB_DEPENDENT_REC_3"/>
    <property type="match status" value="1"/>
</dbReference>
<dbReference type="OrthoDB" id="9768177at2"/>
<feature type="domain" description="TonB-dependent receptor-like beta-barrel" evidence="10">
    <location>
        <begin position="445"/>
        <end position="944"/>
    </location>
</feature>
<sequence>MKKLKTLRRGLSKALNSLFTISFLLILLCTSTIAFSQVNVEGTILDETDTPLPGVSVFIKGTTNGTVTSTSGNFSLNADENDVVIMSFVGYTTEEITVTLGMQKLAISMKPDFIGLDEVVAIGYGTQKKGDVTSSIASVKEKDFTQGVMSDAGGLIKGKVAGLTINNSSGAPGSGSEIILRGTSSILGSSSPLVLVNGIPGDLNVIAPDDIASFDVLKDASASAIYGTRGANGVILITTKKAKGDGKATITYSGYASVSQFQKKADFLDAWDYKVLGGIGEDLPYPDRRHDTNWLDEITRTPFTQNHNIALRGGTQKFQYSVTANYSEENGMFESSTNEEQKYTVDLSQKMFDDKLTVNFNLIKGLTSGVGFNSYIYRQALIRNPTEPIYDENGDYYDPNIFQYLNPVGMLKEKTEGGEGEWTWVTGGLTLNPVKGLFLKGTATTKRWSSQNGYYENSTYPIATHNGYASRGASYSKTNLLDLTSTYSANIEKHRISGVVGYNYEDNLSEGFNANNAGFPTDVYTYNNLGEGTFLKEGKAGMSSYKNSSKLIAFLGRVSYGFDDRFNLLASLRYEGSSKFGVNNKWGAFPSVSLGWNLHKESFMQDASMVNNLKLRLGYGVTGITPNSSYQSLTLYNYSGYFNDNGRWVPGLTPSSNPNPDLRWERTTEYNLGIDFGLWDGVLSGSIDVYDRLTADLLYNYQVPTPPYLFGSLLTNVGDMSNKGIEVALNSNIINKTNFKWTTSLNFSYNKNELTRISNEKFEVKDNRFFAGYTGDPIQNSTHIVEEGQPIGNMWTWKTVDIGRNGEWIIETPEGEQKYISEATEDDKMVLGNGVPNYTMGWVNNVQYKNFDLNFVFTGAFDYQIINFQRMFYENPTITYNMLSSAFDKVYGKTRLDYTQEYLSYYIEDGDYVKLQNVTLGYNFNVSSVDFIQSARIYVAGNNLFTITKYKGMDPEVNRTGLTPGTDNRDKYPTVRTFTFGLNFTF</sequence>
<dbReference type="SUPFAM" id="SSF49464">
    <property type="entry name" value="Carboxypeptidase regulatory domain-like"/>
    <property type="match status" value="1"/>
</dbReference>
<organism evidence="12 13">
    <name type="scientific">Mariniphaga anaerophila</name>
    <dbReference type="NCBI Taxonomy" id="1484053"/>
    <lineage>
        <taxon>Bacteria</taxon>
        <taxon>Pseudomonadati</taxon>
        <taxon>Bacteroidota</taxon>
        <taxon>Bacteroidia</taxon>
        <taxon>Marinilabiliales</taxon>
        <taxon>Prolixibacteraceae</taxon>
        <taxon>Mariniphaga</taxon>
    </lineage>
</organism>
<feature type="domain" description="TonB-dependent receptor plug" evidence="11">
    <location>
        <begin position="129"/>
        <end position="234"/>
    </location>
</feature>
<reference evidence="12 13" key="1">
    <citation type="submission" date="2016-11" db="EMBL/GenBank/DDBJ databases">
        <authorList>
            <person name="Jaros S."/>
            <person name="Januszkiewicz K."/>
            <person name="Wedrychowicz H."/>
        </authorList>
    </citation>
    <scope>NUCLEOTIDE SEQUENCE [LARGE SCALE GENOMIC DNA]</scope>
    <source>
        <strain evidence="12 13">DSM 26910</strain>
    </source>
</reference>
<evidence type="ECO:0000256" key="3">
    <source>
        <dbReference type="ARBA" id="ARBA00022452"/>
    </source>
</evidence>
<dbReference type="InterPro" id="IPR000531">
    <property type="entry name" value="Beta-barrel_TonB"/>
</dbReference>
<dbReference type="InterPro" id="IPR023996">
    <property type="entry name" value="TonB-dep_OMP_SusC/RagA"/>
</dbReference>
<keyword evidence="3 8" id="KW-1134">Transmembrane beta strand</keyword>
<keyword evidence="13" id="KW-1185">Reference proteome</keyword>
<dbReference type="STRING" id="1484053.SAMN05444274_11330"/>
<accession>A0A1M5FLH1</accession>
<dbReference type="AlphaFoldDB" id="A0A1M5FLH1"/>
<dbReference type="InterPro" id="IPR036942">
    <property type="entry name" value="Beta-barrel_TonB_sf"/>
</dbReference>
<proteinExistence type="inferred from homology"/>
<evidence type="ECO:0000313" key="13">
    <source>
        <dbReference type="Proteomes" id="UP000184164"/>
    </source>
</evidence>
<dbReference type="InterPro" id="IPR012910">
    <property type="entry name" value="Plug_dom"/>
</dbReference>
<dbReference type="RefSeq" id="WP_073003351.1">
    <property type="nucleotide sequence ID" value="NZ_FQUM01000013.1"/>
</dbReference>
<evidence type="ECO:0000259" key="11">
    <source>
        <dbReference type="Pfam" id="PF07715"/>
    </source>
</evidence>
<evidence type="ECO:0000256" key="9">
    <source>
        <dbReference type="RuleBase" id="RU003357"/>
    </source>
</evidence>
<gene>
    <name evidence="12" type="ORF">SAMN05444274_11330</name>
</gene>
<dbReference type="NCBIfam" id="TIGR04056">
    <property type="entry name" value="OMP_RagA_SusC"/>
    <property type="match status" value="1"/>
</dbReference>
<evidence type="ECO:0000256" key="1">
    <source>
        <dbReference type="ARBA" id="ARBA00004571"/>
    </source>
</evidence>
<protein>
    <submittedName>
        <fullName evidence="12">TonB-linked outer membrane protein, SusC/RagA family</fullName>
    </submittedName>
</protein>
<dbReference type="Gene3D" id="2.60.40.1120">
    <property type="entry name" value="Carboxypeptidase-like, regulatory domain"/>
    <property type="match status" value="1"/>
</dbReference>
<dbReference type="Pfam" id="PF07715">
    <property type="entry name" value="Plug"/>
    <property type="match status" value="1"/>
</dbReference>
<name>A0A1M5FLH1_9BACT</name>
<keyword evidence="2 8" id="KW-0813">Transport</keyword>
<dbReference type="Pfam" id="PF00593">
    <property type="entry name" value="TonB_dep_Rec_b-barrel"/>
    <property type="match status" value="1"/>
</dbReference>
<dbReference type="GO" id="GO:0009279">
    <property type="term" value="C:cell outer membrane"/>
    <property type="evidence" value="ECO:0007669"/>
    <property type="project" value="UniProtKB-SubCell"/>
</dbReference>
<dbReference type="Proteomes" id="UP000184164">
    <property type="component" value="Unassembled WGS sequence"/>
</dbReference>
<keyword evidence="4 8" id="KW-0812">Transmembrane</keyword>
<dbReference type="InterPro" id="IPR037066">
    <property type="entry name" value="Plug_dom_sf"/>
</dbReference>
<dbReference type="Pfam" id="PF13715">
    <property type="entry name" value="CarbopepD_reg_2"/>
    <property type="match status" value="1"/>
</dbReference>
<evidence type="ECO:0000256" key="2">
    <source>
        <dbReference type="ARBA" id="ARBA00022448"/>
    </source>
</evidence>
<dbReference type="NCBIfam" id="TIGR04057">
    <property type="entry name" value="SusC_RagA_signa"/>
    <property type="match status" value="1"/>
</dbReference>
<dbReference type="Gene3D" id="2.40.170.20">
    <property type="entry name" value="TonB-dependent receptor, beta-barrel domain"/>
    <property type="match status" value="1"/>
</dbReference>
<dbReference type="InterPro" id="IPR008969">
    <property type="entry name" value="CarboxyPept-like_regulatory"/>
</dbReference>
<dbReference type="EMBL" id="FQUM01000013">
    <property type="protein sequence ID" value="SHF92274.1"/>
    <property type="molecule type" value="Genomic_DNA"/>
</dbReference>
<evidence type="ECO:0000313" key="12">
    <source>
        <dbReference type="EMBL" id="SHF92274.1"/>
    </source>
</evidence>
<evidence type="ECO:0000256" key="7">
    <source>
        <dbReference type="ARBA" id="ARBA00023237"/>
    </source>
</evidence>
<dbReference type="Gene3D" id="2.170.130.10">
    <property type="entry name" value="TonB-dependent receptor, plug domain"/>
    <property type="match status" value="1"/>
</dbReference>
<dbReference type="SUPFAM" id="SSF56935">
    <property type="entry name" value="Porins"/>
    <property type="match status" value="1"/>
</dbReference>
<comment type="similarity">
    <text evidence="8 9">Belongs to the TonB-dependent receptor family.</text>
</comment>
<evidence type="ECO:0000256" key="8">
    <source>
        <dbReference type="PROSITE-ProRule" id="PRU01360"/>
    </source>
</evidence>
<evidence type="ECO:0000256" key="6">
    <source>
        <dbReference type="ARBA" id="ARBA00023136"/>
    </source>
</evidence>
<dbReference type="InterPro" id="IPR039426">
    <property type="entry name" value="TonB-dep_rcpt-like"/>
</dbReference>